<evidence type="ECO:0000256" key="2">
    <source>
        <dbReference type="ARBA" id="ARBA00022723"/>
    </source>
</evidence>
<organism evidence="5 6">
    <name type="scientific">Tigheibacillus jepli</name>
    <dbReference type="NCBI Taxonomy" id="3035914"/>
    <lineage>
        <taxon>Bacteria</taxon>
        <taxon>Bacillati</taxon>
        <taxon>Bacillota</taxon>
        <taxon>Bacilli</taxon>
        <taxon>Bacillales</taxon>
        <taxon>Bacillaceae</taxon>
        <taxon>Tigheibacillus</taxon>
    </lineage>
</organism>
<comment type="caution">
    <text evidence="5">The sequence shown here is derived from an EMBL/GenBank/DDBJ whole genome shotgun (WGS) entry which is preliminary data.</text>
</comment>
<dbReference type="PANTHER" id="PTHR46470">
    <property type="entry name" value="N-ACYLNEURAMINATE-9-PHOSPHATASE"/>
    <property type="match status" value="1"/>
</dbReference>
<dbReference type="EMBL" id="JAROCA020000001">
    <property type="protein sequence ID" value="MDY0404724.1"/>
    <property type="molecule type" value="Genomic_DNA"/>
</dbReference>
<keyword evidence="4" id="KW-0460">Magnesium</keyword>
<evidence type="ECO:0000313" key="6">
    <source>
        <dbReference type="Proteomes" id="UP001228376"/>
    </source>
</evidence>
<dbReference type="InterPro" id="IPR023214">
    <property type="entry name" value="HAD_sf"/>
</dbReference>
<reference evidence="5 6" key="1">
    <citation type="submission" date="2023-10" db="EMBL/GenBank/DDBJ databases">
        <title>179-bfca-hs.</title>
        <authorList>
            <person name="Miliotis G."/>
            <person name="Sengupta P."/>
            <person name="Hameed A."/>
            <person name="Chuvochina M."/>
            <person name="Mcdonagh F."/>
            <person name="Simpson A.C."/>
            <person name="Singh N.K."/>
            <person name="Rekha P.D."/>
            <person name="Raman K."/>
            <person name="Hugenholtz P."/>
            <person name="Venkateswaran K."/>
        </authorList>
    </citation>
    <scope>NUCLEOTIDE SEQUENCE [LARGE SCALE GENOMIC DNA]</scope>
    <source>
        <strain evidence="5 6">179-BFC-A-HS</strain>
    </source>
</reference>
<dbReference type="Gene3D" id="3.40.50.1000">
    <property type="entry name" value="HAD superfamily/HAD-like"/>
    <property type="match status" value="1"/>
</dbReference>
<dbReference type="Proteomes" id="UP001228376">
    <property type="component" value="Unassembled WGS sequence"/>
</dbReference>
<dbReference type="SUPFAM" id="SSF56784">
    <property type="entry name" value="HAD-like"/>
    <property type="match status" value="1"/>
</dbReference>
<dbReference type="RefSeq" id="WP_320384291.1">
    <property type="nucleotide sequence ID" value="NZ_JAROCA020000001.1"/>
</dbReference>
<dbReference type="Pfam" id="PF13419">
    <property type="entry name" value="HAD_2"/>
    <property type="match status" value="1"/>
</dbReference>
<dbReference type="InterPro" id="IPR006439">
    <property type="entry name" value="HAD-SF_hydro_IA"/>
</dbReference>
<evidence type="ECO:0000313" key="5">
    <source>
        <dbReference type="EMBL" id="MDY0404724.1"/>
    </source>
</evidence>
<dbReference type="InterPro" id="IPR041492">
    <property type="entry name" value="HAD_2"/>
</dbReference>
<dbReference type="NCBIfam" id="TIGR01549">
    <property type="entry name" value="HAD-SF-IA-v1"/>
    <property type="match status" value="1"/>
</dbReference>
<dbReference type="InterPro" id="IPR051400">
    <property type="entry name" value="HAD-like_hydrolase"/>
</dbReference>
<proteinExistence type="predicted"/>
<accession>A0ABU5CEI4</accession>
<keyword evidence="6" id="KW-1185">Reference proteome</keyword>
<dbReference type="GO" id="GO:0016787">
    <property type="term" value="F:hydrolase activity"/>
    <property type="evidence" value="ECO:0007669"/>
    <property type="project" value="UniProtKB-KW"/>
</dbReference>
<evidence type="ECO:0000256" key="3">
    <source>
        <dbReference type="ARBA" id="ARBA00022801"/>
    </source>
</evidence>
<protein>
    <submittedName>
        <fullName evidence="5">HAD-IA family hydrolase</fullName>
    </submittedName>
</protein>
<comment type="cofactor">
    <cofactor evidence="1">
        <name>Mg(2+)</name>
        <dbReference type="ChEBI" id="CHEBI:18420"/>
    </cofactor>
</comment>
<keyword evidence="2" id="KW-0479">Metal-binding</keyword>
<dbReference type="PANTHER" id="PTHR46470:SF2">
    <property type="entry name" value="GLYCERALDEHYDE 3-PHOSPHATE PHOSPHATASE"/>
    <property type="match status" value="1"/>
</dbReference>
<keyword evidence="3 5" id="KW-0378">Hydrolase</keyword>
<sequence>MLGYDEKEKIKTGIITDGYASAQRQKLNALKASCYFDEIIVTDELGEKGEYWKPHPLAFSLMKEKLGVEFDEMCYIGDNPEKDFYISFIYPIKTIKIERNGVHANKNYLHDIRENYSIHHLNEIFSLIAH</sequence>
<gene>
    <name evidence="5" type="ORF">P5G51_004295</name>
</gene>
<evidence type="ECO:0000256" key="4">
    <source>
        <dbReference type="ARBA" id="ARBA00022842"/>
    </source>
</evidence>
<evidence type="ECO:0000256" key="1">
    <source>
        <dbReference type="ARBA" id="ARBA00001946"/>
    </source>
</evidence>
<name>A0ABU5CEI4_9BACI</name>
<dbReference type="InterPro" id="IPR036412">
    <property type="entry name" value="HAD-like_sf"/>
</dbReference>